<proteinExistence type="predicted"/>
<dbReference type="Gene3D" id="3.40.395.10">
    <property type="entry name" value="Adenoviral Proteinase, Chain A"/>
    <property type="match status" value="1"/>
</dbReference>
<reference evidence="3" key="1">
    <citation type="submission" date="2023-03" db="EMBL/GenBank/DDBJ databases">
        <title>Chromosome-scale reference genome and RAD-based genetic map of yellow starthistle (Centaurea solstitialis) reveal putative structural variation and QTLs associated with invader traits.</title>
        <authorList>
            <person name="Reatini B."/>
            <person name="Cang F.A."/>
            <person name="Jiang Q."/>
            <person name="Mckibben M.T.W."/>
            <person name="Barker M.S."/>
            <person name="Rieseberg L.H."/>
            <person name="Dlugosch K.M."/>
        </authorList>
    </citation>
    <scope>NUCLEOTIDE SEQUENCE</scope>
    <source>
        <strain evidence="3">CAN-66</strain>
        <tissue evidence="3">Leaf</tissue>
    </source>
</reference>
<comment type="caution">
    <text evidence="3">The sequence shown here is derived from an EMBL/GenBank/DDBJ whole genome shotgun (WGS) entry which is preliminary data.</text>
</comment>
<dbReference type="Proteomes" id="UP001172457">
    <property type="component" value="Chromosome 3"/>
</dbReference>
<evidence type="ECO:0000313" key="3">
    <source>
        <dbReference type="EMBL" id="KAJ9557924.1"/>
    </source>
</evidence>
<feature type="coiled-coil region" evidence="1">
    <location>
        <begin position="177"/>
        <end position="204"/>
    </location>
</feature>
<organism evidence="3 4">
    <name type="scientific">Centaurea solstitialis</name>
    <name type="common">yellow star-thistle</name>
    <dbReference type="NCBI Taxonomy" id="347529"/>
    <lineage>
        <taxon>Eukaryota</taxon>
        <taxon>Viridiplantae</taxon>
        <taxon>Streptophyta</taxon>
        <taxon>Embryophyta</taxon>
        <taxon>Tracheophyta</taxon>
        <taxon>Spermatophyta</taxon>
        <taxon>Magnoliopsida</taxon>
        <taxon>eudicotyledons</taxon>
        <taxon>Gunneridae</taxon>
        <taxon>Pentapetalae</taxon>
        <taxon>asterids</taxon>
        <taxon>campanulids</taxon>
        <taxon>Asterales</taxon>
        <taxon>Asteraceae</taxon>
        <taxon>Carduoideae</taxon>
        <taxon>Cardueae</taxon>
        <taxon>Centaureinae</taxon>
        <taxon>Centaurea</taxon>
    </lineage>
</organism>
<feature type="region of interest" description="Disordered" evidence="2">
    <location>
        <begin position="1"/>
        <end position="28"/>
    </location>
</feature>
<sequence>MKDDETTRIELIKGEGSSHKKSDLQREKILGKRKVKDDDLRNSVYDSKERCSKFQAKMESELGKNGPLQDIRNFDLNEVFSSYLKEVKHPKAIKISKLVTKRATMNWRSTKNKIDCGVFVMRHMETYKGEPISKWTCGFDLNLKQQKKQLVDLRYKYATKILLCDDNEIKDLVSDEVETFNNLSEEEEEELEMLANLKMKERQDYI</sequence>
<evidence type="ECO:0000256" key="2">
    <source>
        <dbReference type="SAM" id="MobiDB-lite"/>
    </source>
</evidence>
<keyword evidence="1" id="KW-0175">Coiled coil</keyword>
<dbReference type="EMBL" id="JARYMX010000003">
    <property type="protein sequence ID" value="KAJ9557924.1"/>
    <property type="molecule type" value="Genomic_DNA"/>
</dbReference>
<evidence type="ECO:0000313" key="4">
    <source>
        <dbReference type="Proteomes" id="UP001172457"/>
    </source>
</evidence>
<dbReference type="AlphaFoldDB" id="A0AA38TBJ7"/>
<evidence type="ECO:0000256" key="1">
    <source>
        <dbReference type="SAM" id="Coils"/>
    </source>
</evidence>
<keyword evidence="4" id="KW-1185">Reference proteome</keyword>
<protein>
    <recommendedName>
        <fullName evidence="5">Ulp1 protease family, C-terminal catalytic domain-containing protein</fullName>
    </recommendedName>
</protein>
<evidence type="ECO:0008006" key="5">
    <source>
        <dbReference type="Google" id="ProtNLM"/>
    </source>
</evidence>
<gene>
    <name evidence="3" type="ORF">OSB04_012538</name>
</gene>
<accession>A0AA38TBJ7</accession>
<name>A0AA38TBJ7_9ASTR</name>